<evidence type="ECO:0000256" key="1">
    <source>
        <dbReference type="ARBA" id="ARBA00023125"/>
    </source>
</evidence>
<keyword evidence="5" id="KW-1185">Reference proteome</keyword>
<dbReference type="InterPro" id="IPR050109">
    <property type="entry name" value="HTH-type_TetR-like_transc_reg"/>
</dbReference>
<dbReference type="PANTHER" id="PTHR30055">
    <property type="entry name" value="HTH-TYPE TRANSCRIPTIONAL REGULATOR RUTR"/>
    <property type="match status" value="1"/>
</dbReference>
<sequence>MRRSPLLARALDAPGGVDATDERILESALEQFTLVGIRRTSGDDIARRVGMNRTTLYRRMGTKDDIVRAAMMHETRRVLARLDDELSALDDATEQVLHSFVFAVSALRSHPLLRQLLTADRDDTLAWVTVHAGPVVDMATAFLADLIGENPGTHQDPGTAHATAAILVRFVQSLVLTPTGAPDLTTDEQLRHFADQHIRPLITRK</sequence>
<dbReference type="InterPro" id="IPR040611">
    <property type="entry name" value="AlkX_C"/>
</dbReference>
<feature type="domain" description="HTH tetR-type" evidence="3">
    <location>
        <begin position="18"/>
        <end position="78"/>
    </location>
</feature>
<name>A0A370H254_9NOCA</name>
<dbReference type="GO" id="GO:0000976">
    <property type="term" value="F:transcription cis-regulatory region binding"/>
    <property type="evidence" value="ECO:0007669"/>
    <property type="project" value="TreeGrafter"/>
</dbReference>
<keyword evidence="1 2" id="KW-0238">DNA-binding</keyword>
<protein>
    <submittedName>
        <fullName evidence="4">TetR family transcriptional regulator</fullName>
    </submittedName>
</protein>
<dbReference type="GO" id="GO:0003700">
    <property type="term" value="F:DNA-binding transcription factor activity"/>
    <property type="evidence" value="ECO:0007669"/>
    <property type="project" value="TreeGrafter"/>
</dbReference>
<evidence type="ECO:0000313" key="5">
    <source>
        <dbReference type="Proteomes" id="UP000255355"/>
    </source>
</evidence>
<dbReference type="EMBL" id="QQAZ01000006">
    <property type="protein sequence ID" value="RDI49917.1"/>
    <property type="molecule type" value="Genomic_DNA"/>
</dbReference>
<evidence type="ECO:0000313" key="4">
    <source>
        <dbReference type="EMBL" id="RDI49917.1"/>
    </source>
</evidence>
<dbReference type="PROSITE" id="PS50977">
    <property type="entry name" value="HTH_TETR_2"/>
    <property type="match status" value="1"/>
</dbReference>
<reference evidence="4 5" key="1">
    <citation type="submission" date="2018-07" db="EMBL/GenBank/DDBJ databases">
        <title>Genomic Encyclopedia of Type Strains, Phase IV (KMG-IV): sequencing the most valuable type-strain genomes for metagenomic binning, comparative biology and taxonomic classification.</title>
        <authorList>
            <person name="Goeker M."/>
        </authorList>
    </citation>
    <scope>NUCLEOTIDE SEQUENCE [LARGE SCALE GENOMIC DNA]</scope>
    <source>
        <strain evidence="4 5">DSM 44952</strain>
    </source>
</reference>
<evidence type="ECO:0000256" key="2">
    <source>
        <dbReference type="PROSITE-ProRule" id="PRU00335"/>
    </source>
</evidence>
<dbReference type="InterPro" id="IPR001647">
    <property type="entry name" value="HTH_TetR"/>
</dbReference>
<dbReference type="SUPFAM" id="SSF46689">
    <property type="entry name" value="Homeodomain-like"/>
    <property type="match status" value="1"/>
</dbReference>
<gene>
    <name evidence="4" type="ORF">DFR68_106355</name>
</gene>
<comment type="caution">
    <text evidence="4">The sequence shown here is derived from an EMBL/GenBank/DDBJ whole genome shotgun (WGS) entry which is preliminary data.</text>
</comment>
<dbReference type="STRING" id="1210089.GCA_001613165_05169"/>
<feature type="DNA-binding region" description="H-T-H motif" evidence="2">
    <location>
        <begin position="41"/>
        <end position="60"/>
    </location>
</feature>
<dbReference type="PANTHER" id="PTHR30055:SF153">
    <property type="entry name" value="HTH-TYPE TRANSCRIPTIONAL REPRESSOR RV3405C"/>
    <property type="match status" value="1"/>
</dbReference>
<dbReference type="Pfam" id="PF00440">
    <property type="entry name" value="TetR_N"/>
    <property type="match status" value="1"/>
</dbReference>
<organism evidence="4 5">
    <name type="scientific">Nocardia mexicana</name>
    <dbReference type="NCBI Taxonomy" id="279262"/>
    <lineage>
        <taxon>Bacteria</taxon>
        <taxon>Bacillati</taxon>
        <taxon>Actinomycetota</taxon>
        <taxon>Actinomycetes</taxon>
        <taxon>Mycobacteriales</taxon>
        <taxon>Nocardiaceae</taxon>
        <taxon>Nocardia</taxon>
    </lineage>
</organism>
<evidence type="ECO:0000259" key="3">
    <source>
        <dbReference type="PROSITE" id="PS50977"/>
    </source>
</evidence>
<dbReference type="AlphaFoldDB" id="A0A370H254"/>
<accession>A0A370H254</accession>
<dbReference type="RefSeq" id="WP_068024718.1">
    <property type="nucleotide sequence ID" value="NZ_QQAZ01000006.1"/>
</dbReference>
<proteinExistence type="predicted"/>
<dbReference type="Proteomes" id="UP000255355">
    <property type="component" value="Unassembled WGS sequence"/>
</dbReference>
<dbReference type="Pfam" id="PF18556">
    <property type="entry name" value="TetR_C_35"/>
    <property type="match status" value="1"/>
</dbReference>
<dbReference type="Gene3D" id="1.10.357.10">
    <property type="entry name" value="Tetracycline Repressor, domain 2"/>
    <property type="match status" value="1"/>
</dbReference>
<dbReference type="InterPro" id="IPR009057">
    <property type="entry name" value="Homeodomain-like_sf"/>
</dbReference>
<dbReference type="OrthoDB" id="6077212at2"/>